<dbReference type="GO" id="GO:0004867">
    <property type="term" value="F:serine-type endopeptidase inhibitor activity"/>
    <property type="evidence" value="ECO:0007669"/>
    <property type="project" value="UniProtKB-KW"/>
</dbReference>
<feature type="transmembrane region" description="Helical" evidence="6">
    <location>
        <begin position="29"/>
        <end position="47"/>
    </location>
</feature>
<comment type="caution">
    <text evidence="8">The sequence shown here is derived from an EMBL/GenBank/DDBJ whole genome shotgun (WGS) entry which is preliminary data.</text>
</comment>
<dbReference type="Gene3D" id="2.30.39.10">
    <property type="entry name" value="Alpha-1-antitrypsin, domain 1"/>
    <property type="match status" value="1"/>
</dbReference>
<dbReference type="STRING" id="418985.A0A1V9XJ81"/>
<dbReference type="PANTHER" id="PTHR11461">
    <property type="entry name" value="SERINE PROTEASE INHIBITOR, SERPIN"/>
    <property type="match status" value="1"/>
</dbReference>
<sequence length="443" mass="50885">MSSYCMNVRCYTIINFERTAIFRQARMKFVLAFSVLIVAYCALPVSSEGLQEKRLWKAIGGFGHSLLREVLGRQKHKENVLLSPLSVHSALSMIVFAALDKTKSELVRTIRTGNNVEELANAYSTFTSRQYENTTRADLQLTLRLANRMYVRKSSPLDPTYVDQLESTFNGNAVNVDFARNEVIKNEINDFVEQKTDGLIHEILKKPLDKDTAMVLVNALYFKGYWEYQMQDMVETLKFNEGCLRLEQQHRKWLTFIGRLPYIDSDQLHAKVLLIPYMSSQFSASMLIVMPREEYQCNIKNWLKYHEWESLMHIIDFMLVRNVNLTLPRFEIDYRAMLRDALQRMGMERSFSSSKANLSTLLTTSDEQFQIDQVVHGAKIIVTKFGTETAAASASVTRPKPTASPREPSIKLSVNKSFYVAVLYGKFRAEQILPLFTGVVINV</sequence>
<dbReference type="InParanoid" id="A0A1V9XJ81"/>
<dbReference type="InterPro" id="IPR042185">
    <property type="entry name" value="Serpin_sf_2"/>
</dbReference>
<dbReference type="InterPro" id="IPR023796">
    <property type="entry name" value="Serpin_dom"/>
</dbReference>
<protein>
    <submittedName>
        <fullName evidence="8">Serpin B9-like</fullName>
    </submittedName>
</protein>
<name>A0A1V9XJ81_9ACAR</name>
<evidence type="ECO:0000256" key="5">
    <source>
        <dbReference type="RuleBase" id="RU000411"/>
    </source>
</evidence>
<evidence type="ECO:0000256" key="3">
    <source>
        <dbReference type="ARBA" id="ARBA00022900"/>
    </source>
</evidence>
<dbReference type="SUPFAM" id="SSF56574">
    <property type="entry name" value="Serpins"/>
    <property type="match status" value="1"/>
</dbReference>
<evidence type="ECO:0000259" key="7">
    <source>
        <dbReference type="SMART" id="SM00093"/>
    </source>
</evidence>
<dbReference type="Gene3D" id="3.30.497.10">
    <property type="entry name" value="Antithrombin, subunit I, domain 2"/>
    <property type="match status" value="1"/>
</dbReference>
<keyword evidence="2" id="KW-0646">Protease inhibitor</keyword>
<dbReference type="Pfam" id="PF00079">
    <property type="entry name" value="Serpin"/>
    <property type="match status" value="1"/>
</dbReference>
<evidence type="ECO:0000256" key="4">
    <source>
        <dbReference type="ARBA" id="ARBA00023180"/>
    </source>
</evidence>
<feature type="domain" description="Serpin" evidence="7">
    <location>
        <begin position="64"/>
        <end position="443"/>
    </location>
</feature>
<keyword evidence="6" id="KW-1133">Transmembrane helix</keyword>
<evidence type="ECO:0000256" key="1">
    <source>
        <dbReference type="ARBA" id="ARBA00009500"/>
    </source>
</evidence>
<dbReference type="InterPro" id="IPR036186">
    <property type="entry name" value="Serpin_sf"/>
</dbReference>
<comment type="similarity">
    <text evidence="1 5">Belongs to the serpin family.</text>
</comment>
<keyword evidence="4" id="KW-0325">Glycoprotein</keyword>
<dbReference type="GO" id="GO:0005615">
    <property type="term" value="C:extracellular space"/>
    <property type="evidence" value="ECO:0007669"/>
    <property type="project" value="InterPro"/>
</dbReference>
<dbReference type="InterPro" id="IPR000215">
    <property type="entry name" value="Serpin_fam"/>
</dbReference>
<evidence type="ECO:0000256" key="2">
    <source>
        <dbReference type="ARBA" id="ARBA00022690"/>
    </source>
</evidence>
<gene>
    <name evidence="8" type="ORF">BIW11_09750</name>
</gene>
<dbReference type="OrthoDB" id="6515587at2759"/>
<dbReference type="Proteomes" id="UP000192247">
    <property type="component" value="Unassembled WGS sequence"/>
</dbReference>
<accession>A0A1V9XJ81</accession>
<proteinExistence type="inferred from homology"/>
<evidence type="ECO:0000256" key="6">
    <source>
        <dbReference type="SAM" id="Phobius"/>
    </source>
</evidence>
<evidence type="ECO:0000313" key="8">
    <source>
        <dbReference type="EMBL" id="OQR73412.1"/>
    </source>
</evidence>
<keyword evidence="9" id="KW-1185">Reference proteome</keyword>
<dbReference type="EMBL" id="MNPL01009985">
    <property type="protein sequence ID" value="OQR73412.1"/>
    <property type="molecule type" value="Genomic_DNA"/>
</dbReference>
<keyword evidence="3" id="KW-0722">Serine protease inhibitor</keyword>
<evidence type="ECO:0000313" key="9">
    <source>
        <dbReference type="Proteomes" id="UP000192247"/>
    </source>
</evidence>
<dbReference type="PANTHER" id="PTHR11461:SF211">
    <property type="entry name" value="GH10112P-RELATED"/>
    <property type="match status" value="1"/>
</dbReference>
<organism evidence="8 9">
    <name type="scientific">Tropilaelaps mercedesae</name>
    <dbReference type="NCBI Taxonomy" id="418985"/>
    <lineage>
        <taxon>Eukaryota</taxon>
        <taxon>Metazoa</taxon>
        <taxon>Ecdysozoa</taxon>
        <taxon>Arthropoda</taxon>
        <taxon>Chelicerata</taxon>
        <taxon>Arachnida</taxon>
        <taxon>Acari</taxon>
        <taxon>Parasitiformes</taxon>
        <taxon>Mesostigmata</taxon>
        <taxon>Gamasina</taxon>
        <taxon>Dermanyssoidea</taxon>
        <taxon>Laelapidae</taxon>
        <taxon>Tropilaelaps</taxon>
    </lineage>
</organism>
<dbReference type="CDD" id="cd00172">
    <property type="entry name" value="serpin"/>
    <property type="match status" value="1"/>
</dbReference>
<keyword evidence="6" id="KW-0472">Membrane</keyword>
<reference evidence="8 9" key="1">
    <citation type="journal article" date="2017" name="Gigascience">
        <title>Draft genome of the honey bee ectoparasitic mite, Tropilaelaps mercedesae, is shaped by the parasitic life history.</title>
        <authorList>
            <person name="Dong X."/>
            <person name="Armstrong S.D."/>
            <person name="Xia D."/>
            <person name="Makepeace B.L."/>
            <person name="Darby A.C."/>
            <person name="Kadowaki T."/>
        </authorList>
    </citation>
    <scope>NUCLEOTIDE SEQUENCE [LARGE SCALE GENOMIC DNA]</scope>
    <source>
        <strain evidence="8">Wuxi-XJTLU</strain>
    </source>
</reference>
<dbReference type="InterPro" id="IPR042178">
    <property type="entry name" value="Serpin_sf_1"/>
</dbReference>
<dbReference type="AlphaFoldDB" id="A0A1V9XJ81"/>
<keyword evidence="6" id="KW-0812">Transmembrane</keyword>
<dbReference type="SMART" id="SM00093">
    <property type="entry name" value="SERPIN"/>
    <property type="match status" value="1"/>
</dbReference>